<dbReference type="InterPro" id="IPR041698">
    <property type="entry name" value="Methyltransf_25"/>
</dbReference>
<dbReference type="Proteomes" id="UP001163687">
    <property type="component" value="Chromosome"/>
</dbReference>
<accession>A0AA35CQT8</accession>
<dbReference type="InterPro" id="IPR029063">
    <property type="entry name" value="SAM-dependent_MTases_sf"/>
</dbReference>
<dbReference type="CDD" id="cd02440">
    <property type="entry name" value="AdoMet_MTases"/>
    <property type="match status" value="1"/>
</dbReference>
<proteinExistence type="predicted"/>
<dbReference type="PANTHER" id="PTHR42912">
    <property type="entry name" value="METHYLTRANSFERASE"/>
    <property type="match status" value="1"/>
</dbReference>
<dbReference type="EMBL" id="AP025628">
    <property type="protein sequence ID" value="BDG62261.1"/>
    <property type="molecule type" value="Genomic_DNA"/>
</dbReference>
<dbReference type="RefSeq" id="WP_264842854.1">
    <property type="nucleotide sequence ID" value="NZ_AP025628.1"/>
</dbReference>
<dbReference type="KEGG" id="cmic:caldi_33510"/>
<feature type="domain" description="Methyltransferase" evidence="1">
    <location>
        <begin position="39"/>
        <end position="136"/>
    </location>
</feature>
<dbReference type="SUPFAM" id="SSF53335">
    <property type="entry name" value="S-adenosyl-L-methionine-dependent methyltransferases"/>
    <property type="match status" value="1"/>
</dbReference>
<keyword evidence="2" id="KW-0489">Methyltransferase</keyword>
<organism evidence="2 3">
    <name type="scientific">Caldinitratiruptor microaerophilus</name>
    <dbReference type="NCBI Taxonomy" id="671077"/>
    <lineage>
        <taxon>Bacteria</taxon>
        <taxon>Bacillati</taxon>
        <taxon>Bacillota</taxon>
        <taxon>Clostridia</taxon>
        <taxon>Eubacteriales</taxon>
        <taxon>Symbiobacteriaceae</taxon>
        <taxon>Caldinitratiruptor</taxon>
    </lineage>
</organism>
<keyword evidence="3" id="KW-1185">Reference proteome</keyword>
<reference evidence="2" key="1">
    <citation type="submission" date="2022-03" db="EMBL/GenBank/DDBJ databases">
        <title>Complete genome sequence of Caldinitratiruptor microaerophilus.</title>
        <authorList>
            <person name="Mukaiyama R."/>
            <person name="Nishiyama T."/>
            <person name="Ueda K."/>
        </authorList>
    </citation>
    <scope>NUCLEOTIDE SEQUENCE</scope>
    <source>
        <strain evidence="2">JCM 16183</strain>
    </source>
</reference>
<evidence type="ECO:0000259" key="1">
    <source>
        <dbReference type="Pfam" id="PF13649"/>
    </source>
</evidence>
<evidence type="ECO:0000313" key="3">
    <source>
        <dbReference type="Proteomes" id="UP001163687"/>
    </source>
</evidence>
<gene>
    <name evidence="2" type="ORF">caldi_33510</name>
</gene>
<keyword evidence="2" id="KW-0808">Transferase</keyword>
<sequence length="196" mass="21619">MGERFDPAKADHLLDPARKAWYDPDRVLTHLDLGRGRVVADVGCGPGWFTLPLAERVAPDGLVYAIDVEEKMLERLMERAKERAVANIRPVLAEEEDEFPVPSSSCDAALVASVYHEVDPTSSFANEVRRILRPGGVCLLIEWRPEPTPVGPPQHERLSPDDVIREWTAAGFEAAGPVEVGPYHYGIMFHAVKGSA</sequence>
<dbReference type="AlphaFoldDB" id="A0AA35CQT8"/>
<protein>
    <submittedName>
        <fullName evidence="2">Methyltransferase type 11</fullName>
    </submittedName>
</protein>
<dbReference type="GO" id="GO:0032259">
    <property type="term" value="P:methylation"/>
    <property type="evidence" value="ECO:0007669"/>
    <property type="project" value="UniProtKB-KW"/>
</dbReference>
<name>A0AA35CQT8_9FIRM</name>
<evidence type="ECO:0000313" key="2">
    <source>
        <dbReference type="EMBL" id="BDG62261.1"/>
    </source>
</evidence>
<dbReference type="PANTHER" id="PTHR42912:SF93">
    <property type="entry name" value="N6-ADENOSINE-METHYLTRANSFERASE TMT1A"/>
    <property type="match status" value="1"/>
</dbReference>
<dbReference type="InterPro" id="IPR050508">
    <property type="entry name" value="Methyltransf_Superfamily"/>
</dbReference>
<dbReference type="Gene3D" id="3.40.50.150">
    <property type="entry name" value="Vaccinia Virus protein VP39"/>
    <property type="match status" value="1"/>
</dbReference>
<dbReference type="GO" id="GO:0008757">
    <property type="term" value="F:S-adenosylmethionine-dependent methyltransferase activity"/>
    <property type="evidence" value="ECO:0007669"/>
    <property type="project" value="InterPro"/>
</dbReference>
<dbReference type="Pfam" id="PF13649">
    <property type="entry name" value="Methyltransf_25"/>
    <property type="match status" value="1"/>
</dbReference>